<gene>
    <name evidence="4" type="primary">purM</name>
    <name evidence="4" type="ORF">GKC33_12750</name>
</gene>
<name>A0A7X2MH99_9LACO</name>
<dbReference type="InterPro" id="IPR004733">
    <property type="entry name" value="PurM_cligase"/>
</dbReference>
<evidence type="ECO:0000313" key="5">
    <source>
        <dbReference type="Proteomes" id="UP000467635"/>
    </source>
</evidence>
<dbReference type="PANTHER" id="PTHR10520:SF12">
    <property type="entry name" value="TRIFUNCTIONAL PURINE BIOSYNTHETIC PROTEIN ADENOSINE-3"/>
    <property type="match status" value="1"/>
</dbReference>
<feature type="non-terminal residue" evidence="4">
    <location>
        <position position="182"/>
    </location>
</feature>
<dbReference type="InterPro" id="IPR036921">
    <property type="entry name" value="PurM-like_N_sf"/>
</dbReference>
<accession>A0A7X2MH99</accession>
<dbReference type="PANTHER" id="PTHR10520">
    <property type="entry name" value="TRIFUNCTIONAL PURINE BIOSYNTHETIC PROTEIN ADENOSINE-3-RELATED"/>
    <property type="match status" value="1"/>
</dbReference>
<feature type="domain" description="PurM-like N-terminal" evidence="3">
    <location>
        <begin position="7"/>
        <end position="115"/>
    </location>
</feature>
<keyword evidence="4" id="KW-0436">Ligase</keyword>
<organism evidence="4 5">
    <name type="scientific">Ligilactobacillus salivarius</name>
    <dbReference type="NCBI Taxonomy" id="1624"/>
    <lineage>
        <taxon>Bacteria</taxon>
        <taxon>Bacillati</taxon>
        <taxon>Bacillota</taxon>
        <taxon>Bacilli</taxon>
        <taxon>Lactobacillales</taxon>
        <taxon>Lactobacillaceae</taxon>
        <taxon>Ligilactobacillus</taxon>
    </lineage>
</organism>
<dbReference type="InterPro" id="IPR036676">
    <property type="entry name" value="PurM-like_C_sf"/>
</dbReference>
<dbReference type="AlphaFoldDB" id="A0A7X2MH99"/>
<feature type="non-terminal residue" evidence="4">
    <location>
        <position position="1"/>
    </location>
</feature>
<dbReference type="GO" id="GO:0004641">
    <property type="term" value="F:phosphoribosylformylglycinamidine cyclo-ligase activity"/>
    <property type="evidence" value="ECO:0007669"/>
    <property type="project" value="InterPro"/>
</dbReference>
<protein>
    <recommendedName>
        <fullName evidence="1">Phosphoribosylformylglycinamidine cyclo-ligase</fullName>
    </recommendedName>
    <alternativeName>
        <fullName evidence="2">AIRS</fullName>
    </alternativeName>
</protein>
<sequence>LSVLNVKEPVLVSGTDGVGTKLLIAQKMDKHDTIGIDCVAMCVNDILAQGAEPLYFLDYIATGKNDPDKIAQIVAGVAEGCRQAGIALIGGETAEMPDMYAKDEYDLAGFSSGVVEKSKLLTDANPQENNILIGLASSGIHSNGFSLVRQILFKDNKIDLSEKREEFGGKTIGEVILEPTRI</sequence>
<dbReference type="GO" id="GO:0004637">
    <property type="term" value="F:phosphoribosylamine-glycine ligase activity"/>
    <property type="evidence" value="ECO:0007669"/>
    <property type="project" value="TreeGrafter"/>
</dbReference>
<dbReference type="SUPFAM" id="SSF55326">
    <property type="entry name" value="PurM N-terminal domain-like"/>
    <property type="match status" value="1"/>
</dbReference>
<evidence type="ECO:0000259" key="3">
    <source>
        <dbReference type="Pfam" id="PF00586"/>
    </source>
</evidence>
<evidence type="ECO:0000313" key="4">
    <source>
        <dbReference type="EMBL" id="MSE09510.1"/>
    </source>
</evidence>
<dbReference type="NCBIfam" id="TIGR00878">
    <property type="entry name" value="purM"/>
    <property type="match status" value="1"/>
</dbReference>
<dbReference type="GO" id="GO:0005829">
    <property type="term" value="C:cytosol"/>
    <property type="evidence" value="ECO:0007669"/>
    <property type="project" value="TreeGrafter"/>
</dbReference>
<evidence type="ECO:0000256" key="1">
    <source>
        <dbReference type="ARBA" id="ARBA00020367"/>
    </source>
</evidence>
<dbReference type="EMBL" id="WKKX01000931">
    <property type="protein sequence ID" value="MSE09510.1"/>
    <property type="molecule type" value="Genomic_DNA"/>
</dbReference>
<dbReference type="CDD" id="cd02196">
    <property type="entry name" value="PurM"/>
    <property type="match status" value="1"/>
</dbReference>
<dbReference type="SUPFAM" id="SSF56042">
    <property type="entry name" value="PurM C-terminal domain-like"/>
    <property type="match status" value="1"/>
</dbReference>
<reference evidence="4 5" key="1">
    <citation type="submission" date="2019-11" db="EMBL/GenBank/DDBJ databases">
        <title>Draft Genome Sequence of Plant Growth-Promoting Rhizosphere-Associated Bacteria.</title>
        <authorList>
            <person name="Vasilyev I.Y."/>
            <person name="Radchenko V."/>
            <person name="Ilnitskaya E.V."/>
        </authorList>
    </citation>
    <scope>NUCLEOTIDE SEQUENCE [LARGE SCALE GENOMIC DNA]</scope>
    <source>
        <strain evidence="4 5">VRA_01-1sq_f</strain>
    </source>
</reference>
<dbReference type="InterPro" id="IPR016188">
    <property type="entry name" value="PurM-like_N"/>
</dbReference>
<dbReference type="Pfam" id="PF00586">
    <property type="entry name" value="AIRS"/>
    <property type="match status" value="1"/>
</dbReference>
<dbReference type="Proteomes" id="UP000467635">
    <property type="component" value="Unassembled WGS sequence"/>
</dbReference>
<dbReference type="Gene3D" id="3.90.650.10">
    <property type="entry name" value="PurM-like C-terminal domain"/>
    <property type="match status" value="1"/>
</dbReference>
<evidence type="ECO:0000256" key="2">
    <source>
        <dbReference type="ARBA" id="ARBA00033093"/>
    </source>
</evidence>
<proteinExistence type="predicted"/>
<comment type="caution">
    <text evidence="4">The sequence shown here is derived from an EMBL/GenBank/DDBJ whole genome shotgun (WGS) entry which is preliminary data.</text>
</comment>
<dbReference type="Gene3D" id="3.30.1330.10">
    <property type="entry name" value="PurM-like, N-terminal domain"/>
    <property type="match status" value="1"/>
</dbReference>
<dbReference type="GO" id="GO:0006189">
    <property type="term" value="P:'de novo' IMP biosynthetic process"/>
    <property type="evidence" value="ECO:0007669"/>
    <property type="project" value="InterPro"/>
</dbReference>
<dbReference type="GO" id="GO:0046084">
    <property type="term" value="P:adenine biosynthetic process"/>
    <property type="evidence" value="ECO:0007669"/>
    <property type="project" value="TreeGrafter"/>
</dbReference>